<evidence type="ECO:0000256" key="1">
    <source>
        <dbReference type="SAM" id="Phobius"/>
    </source>
</evidence>
<evidence type="ECO:0008006" key="4">
    <source>
        <dbReference type="Google" id="ProtNLM"/>
    </source>
</evidence>
<keyword evidence="1" id="KW-0812">Transmembrane</keyword>
<organism evidence="2 3">
    <name type="scientific">Pontimicrobium aquaticum</name>
    <dbReference type="NCBI Taxonomy" id="2565367"/>
    <lineage>
        <taxon>Bacteria</taxon>
        <taxon>Pseudomonadati</taxon>
        <taxon>Bacteroidota</taxon>
        <taxon>Flavobacteriia</taxon>
        <taxon>Flavobacteriales</taxon>
        <taxon>Flavobacteriaceae</taxon>
        <taxon>Pontimicrobium</taxon>
    </lineage>
</organism>
<name>A0A4U0EVK2_9FLAO</name>
<comment type="caution">
    <text evidence="2">The sequence shown here is derived from an EMBL/GenBank/DDBJ whole genome shotgun (WGS) entry which is preliminary data.</text>
</comment>
<dbReference type="Pfam" id="PF17329">
    <property type="entry name" value="DUF5367"/>
    <property type="match status" value="1"/>
</dbReference>
<dbReference type="EMBL" id="SUPL01000004">
    <property type="protein sequence ID" value="TJY35941.1"/>
    <property type="molecule type" value="Genomic_DNA"/>
</dbReference>
<dbReference type="AlphaFoldDB" id="A0A4U0EVK2"/>
<protein>
    <recommendedName>
        <fullName evidence="4">DUF5367 domain-containing protein</fullName>
    </recommendedName>
</protein>
<dbReference type="OrthoDB" id="840428at2"/>
<keyword evidence="3" id="KW-1185">Reference proteome</keyword>
<dbReference type="RefSeq" id="WP_136843136.1">
    <property type="nucleotide sequence ID" value="NZ_SUPL01000004.1"/>
</dbReference>
<dbReference type="Proteomes" id="UP000307657">
    <property type="component" value="Unassembled WGS sequence"/>
</dbReference>
<feature type="transmembrane region" description="Helical" evidence="1">
    <location>
        <begin position="69"/>
        <end position="91"/>
    </location>
</feature>
<evidence type="ECO:0000313" key="2">
    <source>
        <dbReference type="EMBL" id="TJY35941.1"/>
    </source>
</evidence>
<feature type="transmembrane region" description="Helical" evidence="1">
    <location>
        <begin position="103"/>
        <end position="122"/>
    </location>
</feature>
<dbReference type="InterPro" id="IPR020509">
    <property type="entry name" value="Uncharacterised_YnzE"/>
</dbReference>
<reference evidence="2 3" key="1">
    <citation type="submission" date="2019-04" db="EMBL/GenBank/DDBJ databases">
        <title>Lacinutrix sp. nov., isolated from marine water.</title>
        <authorList>
            <person name="Kim W."/>
        </authorList>
    </citation>
    <scope>NUCLEOTIDE SEQUENCE [LARGE SCALE GENOMIC DNA]</scope>
    <source>
        <strain evidence="2 3">CAU 1491</strain>
    </source>
</reference>
<gene>
    <name evidence="2" type="ORF">E5167_08750</name>
</gene>
<feature type="transmembrane region" description="Helical" evidence="1">
    <location>
        <begin position="39"/>
        <end position="57"/>
    </location>
</feature>
<accession>A0A4U0EVK2</accession>
<proteinExistence type="predicted"/>
<evidence type="ECO:0000313" key="3">
    <source>
        <dbReference type="Proteomes" id="UP000307657"/>
    </source>
</evidence>
<keyword evidence="1" id="KW-1133">Transmembrane helix</keyword>
<feature type="transmembrane region" description="Helical" evidence="1">
    <location>
        <begin position="7"/>
        <end position="27"/>
    </location>
</feature>
<sequence length="133" mass="15209">MKTKRAILIGIAIWIVAILFYMTSYYVPVLENADTQANIVLFVVVMPLVWLGCSYYYKSNNKAHGLKVGLTMLLTAAVLDALITVPVFIIPNGGNHYHFFTSLSFWIIAFEFLMIAALYWYFSIYIHTISQKK</sequence>
<keyword evidence="1" id="KW-0472">Membrane</keyword>